<dbReference type="PROSITE" id="PS51388">
    <property type="entry name" value="GED"/>
    <property type="match status" value="1"/>
</dbReference>
<reference evidence="6 7" key="1">
    <citation type="journal article" date="2015" name="Mol. Plant Microbe Interact.">
        <title>Genome, transcriptome, and functional analyses of Penicillium expansum provide new insights into secondary metabolism and pathogenicity.</title>
        <authorList>
            <person name="Ballester A.R."/>
            <person name="Marcet-Houben M."/>
            <person name="Levin E."/>
            <person name="Sela N."/>
            <person name="Selma-Lazaro C."/>
            <person name="Carmona L."/>
            <person name="Wisniewski M."/>
            <person name="Droby S."/>
            <person name="Gonzalez-Candelas L."/>
            <person name="Gabaldon T."/>
        </authorList>
    </citation>
    <scope>NUCLEOTIDE SEQUENCE [LARGE SCALE GENOMIC DNA]</scope>
    <source>
        <strain evidence="6 7">PHI-1</strain>
    </source>
</reference>
<dbReference type="OMA" id="QSKPWEG"/>
<dbReference type="PROSITE" id="PS51718">
    <property type="entry name" value="G_DYNAMIN_2"/>
    <property type="match status" value="1"/>
</dbReference>
<dbReference type="Pfam" id="PF00350">
    <property type="entry name" value="Dynamin_N"/>
    <property type="match status" value="1"/>
</dbReference>
<evidence type="ECO:0000259" key="4">
    <source>
        <dbReference type="PROSITE" id="PS51388"/>
    </source>
</evidence>
<proteinExistence type="predicted"/>
<keyword evidence="7" id="KW-1185">Reference proteome</keyword>
<dbReference type="GO" id="GO:0005739">
    <property type="term" value="C:mitochondrion"/>
    <property type="evidence" value="ECO:0007669"/>
    <property type="project" value="TreeGrafter"/>
</dbReference>
<evidence type="ECO:0000256" key="1">
    <source>
        <dbReference type="ARBA" id="ARBA00022741"/>
    </source>
</evidence>
<protein>
    <submittedName>
        <fullName evidence="6">Dynamin</fullName>
    </submittedName>
</protein>
<dbReference type="GO" id="GO:0008017">
    <property type="term" value="F:microtubule binding"/>
    <property type="evidence" value="ECO:0007669"/>
    <property type="project" value="TreeGrafter"/>
</dbReference>
<dbReference type="SMART" id="SM00053">
    <property type="entry name" value="DYNc"/>
    <property type="match status" value="1"/>
</dbReference>
<dbReference type="SUPFAM" id="SSF52540">
    <property type="entry name" value="P-loop containing nucleoside triphosphate hydrolases"/>
    <property type="match status" value="1"/>
</dbReference>
<dbReference type="OrthoDB" id="415706at2759"/>
<dbReference type="GO" id="GO:0016020">
    <property type="term" value="C:membrane"/>
    <property type="evidence" value="ECO:0007669"/>
    <property type="project" value="TreeGrafter"/>
</dbReference>
<dbReference type="PANTHER" id="PTHR11566:SF149">
    <property type="entry name" value="GTPASE, PUTATIVE (AFU_ORTHOLOGUE AFUA_6G11890)-RELATED"/>
    <property type="match status" value="1"/>
</dbReference>
<accession>A0A0A2KGK9</accession>
<dbReference type="STRING" id="40296.A0A0A2KGK9"/>
<dbReference type="PhylomeDB" id="A0A0A2KGK9"/>
<dbReference type="PRINTS" id="PR00195">
    <property type="entry name" value="DYNAMIN"/>
</dbReference>
<dbReference type="Gene3D" id="3.40.50.300">
    <property type="entry name" value="P-loop containing nucleotide triphosphate hydrolases"/>
    <property type="match status" value="1"/>
</dbReference>
<dbReference type="CDD" id="cd08771">
    <property type="entry name" value="DLP_1"/>
    <property type="match status" value="1"/>
</dbReference>
<dbReference type="GO" id="GO:0000266">
    <property type="term" value="P:mitochondrial fission"/>
    <property type="evidence" value="ECO:0007669"/>
    <property type="project" value="TreeGrafter"/>
</dbReference>
<dbReference type="InterPro" id="IPR030381">
    <property type="entry name" value="G_DYNAMIN_dom"/>
</dbReference>
<dbReference type="InterPro" id="IPR000375">
    <property type="entry name" value="Dynamin_stalk"/>
</dbReference>
<dbReference type="GO" id="GO:0048312">
    <property type="term" value="P:intracellular distribution of mitochondria"/>
    <property type="evidence" value="ECO:0007669"/>
    <property type="project" value="TreeGrafter"/>
</dbReference>
<evidence type="ECO:0000259" key="5">
    <source>
        <dbReference type="PROSITE" id="PS51718"/>
    </source>
</evidence>
<feature type="domain" description="Dynamin-type G" evidence="5">
    <location>
        <begin position="35"/>
        <end position="324"/>
    </location>
</feature>
<dbReference type="PANTHER" id="PTHR11566">
    <property type="entry name" value="DYNAMIN"/>
    <property type="match status" value="1"/>
</dbReference>
<dbReference type="InterPro" id="IPR045063">
    <property type="entry name" value="Dynamin_N"/>
</dbReference>
<dbReference type="GO" id="GO:0005525">
    <property type="term" value="F:GTP binding"/>
    <property type="evidence" value="ECO:0007669"/>
    <property type="project" value="InterPro"/>
</dbReference>
<dbReference type="GO" id="GO:0006897">
    <property type="term" value="P:endocytosis"/>
    <property type="evidence" value="ECO:0007669"/>
    <property type="project" value="TreeGrafter"/>
</dbReference>
<dbReference type="AlphaFoldDB" id="A0A0A2KGK9"/>
<dbReference type="InterPro" id="IPR020850">
    <property type="entry name" value="GED_dom"/>
</dbReference>
<keyword evidence="2" id="KW-0342">GTP-binding</keyword>
<evidence type="ECO:0000313" key="6">
    <source>
        <dbReference type="EMBL" id="KGO66031.1"/>
    </source>
</evidence>
<evidence type="ECO:0000313" key="7">
    <source>
        <dbReference type="Proteomes" id="UP000030104"/>
    </source>
</evidence>
<dbReference type="InterPro" id="IPR027417">
    <property type="entry name" value="P-loop_NTPase"/>
</dbReference>
<feature type="compositionally biased region" description="Polar residues" evidence="3">
    <location>
        <begin position="808"/>
        <end position="821"/>
    </location>
</feature>
<organism evidence="6 7">
    <name type="scientific">Penicillium italicum</name>
    <name type="common">Blue mold</name>
    <dbReference type="NCBI Taxonomy" id="40296"/>
    <lineage>
        <taxon>Eukaryota</taxon>
        <taxon>Fungi</taxon>
        <taxon>Dikarya</taxon>
        <taxon>Ascomycota</taxon>
        <taxon>Pezizomycotina</taxon>
        <taxon>Eurotiomycetes</taxon>
        <taxon>Eurotiomycetidae</taxon>
        <taxon>Eurotiales</taxon>
        <taxon>Aspergillaceae</taxon>
        <taxon>Penicillium</taxon>
    </lineage>
</organism>
<sequence>MSSPLDEQAMSQLQSQQSELLDKIDELRAIGVGGLVELPQIIVCGNQSSGKSSVLEAISRVRFPSKSNICTRFATEIVLRRSLHDRIKVSIEPGDSRKDEQEKQKLRAFTSESFSSAEDLPTLIEKAKECMGLSSTDPSSTGFSDDVLKVEISGPEKPELTLVDLPGLYYSSSSEQNEQGMEIVQKLTEKYIKSSRSIILAVISARADYHIQKVLNIAQSFDPKYERVLGIVTQPDIPEAGSDEQETYLQFIKNEKVKLQLGWHVLRNRSFETRSISDDARDVQEKEFFERGRWASLPRDQVGIESLRHRLSKILLGHVRRNLPGLIADIQERISRNEQTLAKMGAPRATLQEQRHFLVDISSRFARITNQALNGSYVDEFFGGFKDHAATTEEAPFRRLRAIIRELNECFAEAMSIRGNRRIIKFPGEPAAIEDVEKERSKPYMDDWTPQYISQESLVDEIKEQARQSRGIELPGSANQLLVGSLFRDQCGPWEAVAKSHLLNTWDSVEYFIQLVLKNLTDDHTRPLLMRHLIGPEMEKMKESLLAKLGELTSYTKRGHPLPVGQSFLAKIQGSRKNRQVSALKRYLNLSSSYPPTGEGTQNTFDVRDLERATSQLQSSSDQFAATEIIDQMQAYYETAIVTFVDNVAILAIENCLLCPLEHIFTGKTVLDMDDQQIREIAAEPLNIQKDRERLNEELEKLRKGRQTLNAFSIADSALRARPILAGLSTPRAQTPSLAATAPIAQVAPITPRPGLFPQVSTPATAPVASPLPIFPSNQNRGGFGTTQGSLFSPSLGSAENGGIRPNNGATATSSLFTSPPATKWPAGNVSGSTVTGGFGSNNQGFGSSKGFGSSLPLGGSTNSTTTKDVKPRFDAKRLPETQGFRDMYHEKDVSSYFSTINWYQSICLTSPFMNYSYEELRLGDYARRNQYVPT</sequence>
<feature type="compositionally biased region" description="Low complexity" evidence="3">
    <location>
        <begin position="850"/>
        <end position="861"/>
    </location>
</feature>
<dbReference type="HOGENOM" id="CLU_008964_7_1_1"/>
<name>A0A0A2KGK9_PENIT</name>
<comment type="caution">
    <text evidence="6">The sequence shown here is derived from an EMBL/GenBank/DDBJ whole genome shotgun (WGS) entry which is preliminary data.</text>
</comment>
<dbReference type="GO" id="GO:0005874">
    <property type="term" value="C:microtubule"/>
    <property type="evidence" value="ECO:0007669"/>
    <property type="project" value="TreeGrafter"/>
</dbReference>
<dbReference type="Proteomes" id="UP000030104">
    <property type="component" value="Unassembled WGS sequence"/>
</dbReference>
<gene>
    <name evidence="6" type="ORF">PITC_052310</name>
</gene>
<dbReference type="GO" id="GO:0016559">
    <property type="term" value="P:peroxisome fission"/>
    <property type="evidence" value="ECO:0007669"/>
    <property type="project" value="TreeGrafter"/>
</dbReference>
<evidence type="ECO:0000256" key="3">
    <source>
        <dbReference type="SAM" id="MobiDB-lite"/>
    </source>
</evidence>
<evidence type="ECO:0000256" key="2">
    <source>
        <dbReference type="ARBA" id="ARBA00023134"/>
    </source>
</evidence>
<dbReference type="FunFam" id="3.40.50.300:FF:001425">
    <property type="entry name" value="Dynamin GTPase, putative"/>
    <property type="match status" value="1"/>
</dbReference>
<feature type="domain" description="GED" evidence="4">
    <location>
        <begin position="626"/>
        <end position="717"/>
    </location>
</feature>
<dbReference type="Pfam" id="PF01031">
    <property type="entry name" value="Dynamin_M"/>
    <property type="match status" value="1"/>
</dbReference>
<dbReference type="GO" id="GO:0003924">
    <property type="term" value="F:GTPase activity"/>
    <property type="evidence" value="ECO:0007669"/>
    <property type="project" value="InterPro"/>
</dbReference>
<dbReference type="InterPro" id="IPR001401">
    <property type="entry name" value="Dynamin_GTPase"/>
</dbReference>
<dbReference type="InterPro" id="IPR022812">
    <property type="entry name" value="Dynamin"/>
</dbReference>
<feature type="region of interest" description="Disordered" evidence="3">
    <location>
        <begin position="850"/>
        <end position="871"/>
    </location>
</feature>
<dbReference type="EMBL" id="JQGA01001455">
    <property type="protein sequence ID" value="KGO66031.1"/>
    <property type="molecule type" value="Genomic_DNA"/>
</dbReference>
<keyword evidence="1" id="KW-0547">Nucleotide-binding</keyword>
<feature type="region of interest" description="Disordered" evidence="3">
    <location>
        <begin position="795"/>
        <end position="830"/>
    </location>
</feature>